<dbReference type="AlphaFoldDB" id="A0AAE0BC38"/>
<dbReference type="EMBL" id="LGRX02035775">
    <property type="protein sequence ID" value="KAK3233223.1"/>
    <property type="molecule type" value="Genomic_DNA"/>
</dbReference>
<keyword evidence="3" id="KW-1185">Reference proteome</keyword>
<feature type="region of interest" description="Disordered" evidence="1">
    <location>
        <begin position="36"/>
        <end position="70"/>
    </location>
</feature>
<proteinExistence type="predicted"/>
<reference evidence="2 3" key="1">
    <citation type="journal article" date="2015" name="Genome Biol. Evol.">
        <title>Comparative Genomics of a Bacterivorous Green Alga Reveals Evolutionary Causalities and Consequences of Phago-Mixotrophic Mode of Nutrition.</title>
        <authorList>
            <person name="Burns J.A."/>
            <person name="Paasch A."/>
            <person name="Narechania A."/>
            <person name="Kim E."/>
        </authorList>
    </citation>
    <scope>NUCLEOTIDE SEQUENCE [LARGE SCALE GENOMIC DNA]</scope>
    <source>
        <strain evidence="2 3">PLY_AMNH</strain>
    </source>
</reference>
<gene>
    <name evidence="2" type="ORF">CYMTET_56462</name>
</gene>
<evidence type="ECO:0000313" key="3">
    <source>
        <dbReference type="Proteomes" id="UP001190700"/>
    </source>
</evidence>
<evidence type="ECO:0000256" key="1">
    <source>
        <dbReference type="SAM" id="MobiDB-lite"/>
    </source>
</evidence>
<accession>A0AAE0BC38</accession>
<organism evidence="2 3">
    <name type="scientific">Cymbomonas tetramitiformis</name>
    <dbReference type="NCBI Taxonomy" id="36881"/>
    <lineage>
        <taxon>Eukaryota</taxon>
        <taxon>Viridiplantae</taxon>
        <taxon>Chlorophyta</taxon>
        <taxon>Pyramimonadophyceae</taxon>
        <taxon>Pyramimonadales</taxon>
        <taxon>Pyramimonadaceae</taxon>
        <taxon>Cymbomonas</taxon>
    </lineage>
</organism>
<sequence length="104" mass="11945">MAEGVWQEWVKKEYVTTMRSKGKIDCPTSIAKERKDFEMNHTMGRVFPGREVPRDPLGDGPAAKPSSKVNREQLKAQIVQMEEEFAKEKAARTKLEHEFSEAIH</sequence>
<name>A0AAE0BC38_9CHLO</name>
<comment type="caution">
    <text evidence="2">The sequence shown here is derived from an EMBL/GenBank/DDBJ whole genome shotgun (WGS) entry which is preliminary data.</text>
</comment>
<dbReference type="Proteomes" id="UP001190700">
    <property type="component" value="Unassembled WGS sequence"/>
</dbReference>
<evidence type="ECO:0000313" key="2">
    <source>
        <dbReference type="EMBL" id="KAK3233223.1"/>
    </source>
</evidence>
<protein>
    <submittedName>
        <fullName evidence="2">Uncharacterized protein</fullName>
    </submittedName>
</protein>